<feature type="region of interest" description="Disordered" evidence="1">
    <location>
        <begin position="712"/>
        <end position="756"/>
    </location>
</feature>
<reference evidence="3 4" key="1">
    <citation type="journal article" date="2014" name="BMC Genomics">
        <title>Comparative genome sequencing reveals chemotype-specific gene clusters in the toxigenic black mold Stachybotrys.</title>
        <authorList>
            <person name="Semeiks J."/>
            <person name="Borek D."/>
            <person name="Otwinowski Z."/>
            <person name="Grishin N.V."/>
        </authorList>
    </citation>
    <scope>NUCLEOTIDE SEQUENCE [LARGE SCALE GENOMIC DNA]</scope>
    <source>
        <strain evidence="3 4">IBT 40285</strain>
    </source>
</reference>
<evidence type="ECO:0000313" key="4">
    <source>
        <dbReference type="Proteomes" id="UP000028524"/>
    </source>
</evidence>
<feature type="compositionally biased region" description="Low complexity" evidence="1">
    <location>
        <begin position="729"/>
        <end position="744"/>
    </location>
</feature>
<feature type="region of interest" description="Disordered" evidence="1">
    <location>
        <begin position="256"/>
        <end position="504"/>
    </location>
</feature>
<dbReference type="InParanoid" id="A0A084QH81"/>
<dbReference type="PANTHER" id="PTHR28535:SF1">
    <property type="entry name" value="PROTEIN ZGRF1"/>
    <property type="match status" value="1"/>
</dbReference>
<evidence type="ECO:0000313" key="3">
    <source>
        <dbReference type="EMBL" id="KFA63316.1"/>
    </source>
</evidence>
<feature type="region of interest" description="Disordered" evidence="1">
    <location>
        <begin position="541"/>
        <end position="662"/>
    </location>
</feature>
<gene>
    <name evidence="3" type="ORF">S40285_01845</name>
</gene>
<dbReference type="Proteomes" id="UP000028524">
    <property type="component" value="Unassembled WGS sequence"/>
</dbReference>
<dbReference type="GO" id="GO:0005634">
    <property type="term" value="C:nucleus"/>
    <property type="evidence" value="ECO:0007669"/>
    <property type="project" value="TreeGrafter"/>
</dbReference>
<feature type="compositionally biased region" description="Pro residues" evidence="1">
    <location>
        <begin position="549"/>
        <end position="558"/>
    </location>
</feature>
<keyword evidence="4" id="KW-1185">Reference proteome</keyword>
<dbReference type="InterPro" id="IPR018838">
    <property type="entry name" value="ZGRF1-like_N"/>
</dbReference>
<feature type="compositionally biased region" description="Basic and acidic residues" evidence="1">
    <location>
        <begin position="169"/>
        <end position="184"/>
    </location>
</feature>
<feature type="compositionally biased region" description="Polar residues" evidence="1">
    <location>
        <begin position="257"/>
        <end position="268"/>
    </location>
</feature>
<dbReference type="PANTHER" id="PTHR28535">
    <property type="entry name" value="ZINC FINGER GRF-TYPE CONTAINING 1"/>
    <property type="match status" value="1"/>
</dbReference>
<dbReference type="AlphaFoldDB" id="A0A084QH81"/>
<evidence type="ECO:0000256" key="1">
    <source>
        <dbReference type="SAM" id="MobiDB-lite"/>
    </source>
</evidence>
<accession>A0A084QH81</accession>
<feature type="region of interest" description="Disordered" evidence="1">
    <location>
        <begin position="150"/>
        <end position="200"/>
    </location>
</feature>
<feature type="compositionally biased region" description="Basic and acidic residues" evidence="1">
    <location>
        <begin position="310"/>
        <end position="325"/>
    </location>
</feature>
<dbReference type="HOGENOM" id="CLU_006584_0_0_1"/>
<sequence>MSYAVRKAELPRSASGSDRPTTALIQDYICLYSHDLRRKQKRWQDGKLKYHTHNKRVMVYDDRGGFVGDVHLETGLDLAEGDDLTLDRGGAIVQVCDLVGTREQDLSELLDKRAREVEQRRASAAARPPTGSAVRPVATPRLQLKHRPLNAVVPSAGSPIGRAAVPEHSPYEARRQQQEQESAAKRRKLSVSPPSKSGWASALFGTRISLTGGAGMMPRVRALQDATNVRAVPGERGRGKRDAEDDEVMVVEARSNGRAQNEVASSPIESAVHRRPGNGNTTKRQVENDAEEEAQARATKRATTRTTKCVAKELPKEAESEEPRRVKATSIAKTRAATESPSPEIGATITSSLMQEPARASPQDTNTNPMFMDQALVPSTPDEVEEVIRSSSEDEAPPPKKTMPVAAPAVSKAKKNAPQRLERPPQPKHPIIEEDKEEELPKPVKPLPSHLPAQRKEKQPSKKTSTRAKTLPKPVSPTLEGDSGKEGIRMVEDASITNTPEQRTELRIKSRPKRGLLVMNEKKKPLPDKSRQLATVVETLPAPAQASRPPTPTEPPVQPVFIVQEDTDEEDVLITHRNNRRKKGQMEARPYDTDVTDDDSAAQPTRRARKRKAHEEEFPFSSDHGDGESEKGGDDVASSSDEGSALKATKKQQSKQKTTAAGPRIVPIRKGIKCKEILGLVSLVDEELVPAPLALATNRMSMLLPSNAAIESTAAPEPTVAEEQQTEHTAPTTTAPPRIANPATRGKKAATKEHAAGQVPQVMVPMEPAATRRSIAVSALALTKKPSGTAVDLPGFGKVNGGAWSRHAEDLLGMTRPEKRR</sequence>
<feature type="domain" description="5'-3' DNA helicase ZGRF1-like N-terminal" evidence="2">
    <location>
        <begin position="25"/>
        <end position="106"/>
    </location>
</feature>
<feature type="compositionally biased region" description="Basic and acidic residues" evidence="1">
    <location>
        <begin position="613"/>
        <end position="634"/>
    </location>
</feature>
<organism evidence="3 4">
    <name type="scientific">Stachybotrys chlorohalonatus (strain IBT 40285)</name>
    <dbReference type="NCBI Taxonomy" id="1283841"/>
    <lineage>
        <taxon>Eukaryota</taxon>
        <taxon>Fungi</taxon>
        <taxon>Dikarya</taxon>
        <taxon>Ascomycota</taxon>
        <taxon>Pezizomycotina</taxon>
        <taxon>Sordariomycetes</taxon>
        <taxon>Hypocreomycetidae</taxon>
        <taxon>Hypocreales</taxon>
        <taxon>Stachybotryaceae</taxon>
        <taxon>Stachybotrys</taxon>
    </lineage>
</organism>
<protein>
    <recommendedName>
        <fullName evidence="2">5'-3' DNA helicase ZGRF1-like N-terminal domain-containing protein</fullName>
    </recommendedName>
</protein>
<dbReference type="OrthoDB" id="6513042at2759"/>
<dbReference type="Pfam" id="PF10382">
    <property type="entry name" value="ZGRF1-like_N"/>
    <property type="match status" value="1"/>
</dbReference>
<name>A0A084QH81_STAC4</name>
<evidence type="ECO:0000259" key="2">
    <source>
        <dbReference type="Pfam" id="PF10382"/>
    </source>
</evidence>
<feature type="compositionally biased region" description="Basic and acidic residues" evidence="1">
    <location>
        <begin position="482"/>
        <end position="492"/>
    </location>
</feature>
<dbReference type="InterPro" id="IPR052800">
    <property type="entry name" value="DNA_Repair_Helicase_ZGRF1"/>
</dbReference>
<feature type="compositionally biased region" description="Basic and acidic residues" evidence="1">
    <location>
        <begin position="420"/>
        <end position="433"/>
    </location>
</feature>
<dbReference type="GO" id="GO:0035861">
    <property type="term" value="C:site of double-strand break"/>
    <property type="evidence" value="ECO:0007669"/>
    <property type="project" value="TreeGrafter"/>
</dbReference>
<proteinExistence type="predicted"/>
<dbReference type="OMA" id="WSKEAYD"/>
<dbReference type="GO" id="GO:0006302">
    <property type="term" value="P:double-strand break repair"/>
    <property type="evidence" value="ECO:0007669"/>
    <property type="project" value="TreeGrafter"/>
</dbReference>
<dbReference type="STRING" id="1283841.A0A084QH81"/>
<dbReference type="EMBL" id="KL660741">
    <property type="protein sequence ID" value="KFA63316.1"/>
    <property type="molecule type" value="Genomic_DNA"/>
</dbReference>